<gene>
    <name evidence="1" type="ORF">HPB47_005536</name>
</gene>
<evidence type="ECO:0000313" key="1">
    <source>
        <dbReference type="EMBL" id="KAG0417527.1"/>
    </source>
</evidence>
<reference evidence="1 2" key="1">
    <citation type="journal article" date="2020" name="Cell">
        <title>Large-Scale Comparative Analyses of Tick Genomes Elucidate Their Genetic Diversity and Vector Capacities.</title>
        <authorList>
            <consortium name="Tick Genome and Microbiome Consortium (TIGMIC)"/>
            <person name="Jia N."/>
            <person name="Wang J."/>
            <person name="Shi W."/>
            <person name="Du L."/>
            <person name="Sun Y."/>
            <person name="Zhan W."/>
            <person name="Jiang J.F."/>
            <person name="Wang Q."/>
            <person name="Zhang B."/>
            <person name="Ji P."/>
            <person name="Bell-Sakyi L."/>
            <person name="Cui X.M."/>
            <person name="Yuan T.T."/>
            <person name="Jiang B.G."/>
            <person name="Yang W.F."/>
            <person name="Lam T.T."/>
            <person name="Chang Q.C."/>
            <person name="Ding S.J."/>
            <person name="Wang X.J."/>
            <person name="Zhu J.G."/>
            <person name="Ruan X.D."/>
            <person name="Zhao L."/>
            <person name="Wei J.T."/>
            <person name="Ye R.Z."/>
            <person name="Que T.C."/>
            <person name="Du C.H."/>
            <person name="Zhou Y.H."/>
            <person name="Cheng J.X."/>
            <person name="Dai P.F."/>
            <person name="Guo W.B."/>
            <person name="Han X.H."/>
            <person name="Huang E.J."/>
            <person name="Li L.F."/>
            <person name="Wei W."/>
            <person name="Gao Y.C."/>
            <person name="Liu J.Z."/>
            <person name="Shao H.Z."/>
            <person name="Wang X."/>
            <person name="Wang C.C."/>
            <person name="Yang T.C."/>
            <person name="Huo Q.B."/>
            <person name="Li W."/>
            <person name="Chen H.Y."/>
            <person name="Chen S.E."/>
            <person name="Zhou L.G."/>
            <person name="Ni X.B."/>
            <person name="Tian J.H."/>
            <person name="Sheng Y."/>
            <person name="Liu T."/>
            <person name="Pan Y.S."/>
            <person name="Xia L.Y."/>
            <person name="Li J."/>
            <person name="Zhao F."/>
            <person name="Cao W.C."/>
        </authorList>
    </citation>
    <scope>NUCLEOTIDE SEQUENCE [LARGE SCALE GENOMIC DNA]</scope>
    <source>
        <strain evidence="1">Iper-2018</strain>
    </source>
</reference>
<keyword evidence="2" id="KW-1185">Reference proteome</keyword>
<accession>A0AC60PD03</accession>
<dbReference type="EMBL" id="JABSTQ010010833">
    <property type="protein sequence ID" value="KAG0417527.1"/>
    <property type="molecule type" value="Genomic_DNA"/>
</dbReference>
<protein>
    <submittedName>
        <fullName evidence="1">Uncharacterized protein</fullName>
    </submittedName>
</protein>
<evidence type="ECO:0000313" key="2">
    <source>
        <dbReference type="Proteomes" id="UP000805193"/>
    </source>
</evidence>
<comment type="caution">
    <text evidence="1">The sequence shown here is derived from an EMBL/GenBank/DDBJ whole genome shotgun (WGS) entry which is preliminary data.</text>
</comment>
<dbReference type="Proteomes" id="UP000805193">
    <property type="component" value="Unassembled WGS sequence"/>
</dbReference>
<proteinExistence type="predicted"/>
<organism evidence="1 2">
    <name type="scientific">Ixodes persulcatus</name>
    <name type="common">Taiga tick</name>
    <dbReference type="NCBI Taxonomy" id="34615"/>
    <lineage>
        <taxon>Eukaryota</taxon>
        <taxon>Metazoa</taxon>
        <taxon>Ecdysozoa</taxon>
        <taxon>Arthropoda</taxon>
        <taxon>Chelicerata</taxon>
        <taxon>Arachnida</taxon>
        <taxon>Acari</taxon>
        <taxon>Parasitiformes</taxon>
        <taxon>Ixodida</taxon>
        <taxon>Ixodoidea</taxon>
        <taxon>Ixodidae</taxon>
        <taxon>Ixodinae</taxon>
        <taxon>Ixodes</taxon>
    </lineage>
</organism>
<name>A0AC60PD03_IXOPE</name>
<sequence>MSEVPTQVHDTPDKIDQAPKKKLLRVLVTSGTSAMAHTISWAIAQGTVFGFDQPVILHLLDAKGTMSTLEGIVLELLDCTFPLLRQVLMTTVDDSAFMDIDAAFLLYEAPAMPVEEGVKLFRRYGSALETYAKKTIKAVVCGTYAPINAFVCMRSAPSIDRRNISALTRLEHNQALAQIAAKLSVAPNKVKNVIVWGGLQNVPDAYNAYFHHRDAVVAVTETVKDDDYFLKEFSDVVCNRGRAVHDARKKYPSLSKGKAACDHMHDWWQGTPDGTWVSMGVASDGSYGVPDGIVYSFPVCIGSDKNWVIVKGIKLQSMTEQKIQQSVKHTMSEVDKALGSVLVS</sequence>